<feature type="domain" description="YjeF N-terminal" evidence="21">
    <location>
        <begin position="10"/>
        <end position="219"/>
    </location>
</feature>
<evidence type="ECO:0000256" key="19">
    <source>
        <dbReference type="PIRNR" id="PIRNR017184"/>
    </source>
</evidence>
<gene>
    <name evidence="17" type="primary">nnrD</name>
    <name evidence="18" type="synonym">nnrE</name>
    <name evidence="22" type="ORF">ACFSFX_01430</name>
</gene>
<sequence>MLSAYSGSAIRSAEAPLLDAGQGAALMQRAAYGLYAAAAAELISRTGGCYGRTAVVLAGSGNNAGDALFAAARLAGRGVRTTAVFTSATTHPLALAAFQRAGGRVELLSEATTGRLVGSTAAADLVIDGILGIGGSGGLREPAATFVRELAAAATGVVVACDLPSGVDAHTGVVNEPVLHADLTVTFGALKTGLLAGPGAHAAGRVVVVDIGLAGSLPEPDLFRLEAADAAALYRRPRPADHKYTRGVLGIAAGSAMYPGAAVLATGAALATGLGMVRYLGPPSVADLVNRTHPEAVCSQEQVKPTHVQAWLVGPGADEDPDQRRRARDAMASGLPTVVDAGALALLPRRLAPQVILTPHAGELQAVLAKRKVKATRRDIEAAPTEYARIAAELTGATVLLKGAVTVVASPSGSLFSQADATPWLATAGSGDTLAGILGALIATLADDDGDAAIERIGVPMPDKWAAIAAAAALLHGLAGTRAAGFGPIVVSELPQHLGAVLADLLTAPPSRTQFTN</sequence>
<feature type="binding site" evidence="17">
    <location>
        <position position="261"/>
    </location>
    <ligand>
        <name>(6S)-NADPHX</name>
        <dbReference type="ChEBI" id="CHEBI:64076"/>
    </ligand>
</feature>
<keyword evidence="12 17" id="KW-0456">Lyase</keyword>
<dbReference type="GO" id="GO:0052856">
    <property type="term" value="F:NAD(P)HX epimerase activity"/>
    <property type="evidence" value="ECO:0007669"/>
    <property type="project" value="UniProtKB-EC"/>
</dbReference>
<dbReference type="InterPro" id="IPR029056">
    <property type="entry name" value="Ribokinase-like"/>
</dbReference>
<dbReference type="Pfam" id="PF03853">
    <property type="entry name" value="YjeF_N"/>
    <property type="match status" value="1"/>
</dbReference>
<comment type="function">
    <text evidence="17">Catalyzes the dehydration of the S-form of NAD(P)HX at the expense of ADP, which is converted to AMP. Together with NAD(P)HX epimerase, which catalyzes the epimerization of the S- and R-forms, the enzyme allows the repair of both epimers of NAD(P)HX, a damaged form of NAD(P)H that is a result of enzymatic or heat-dependent hydration.</text>
</comment>
<keyword evidence="6 17" id="KW-0547">Nucleotide-binding</keyword>
<dbReference type="InterPro" id="IPR000631">
    <property type="entry name" value="CARKD"/>
</dbReference>
<feature type="binding site" evidence="17">
    <location>
        <begin position="402"/>
        <end position="406"/>
    </location>
    <ligand>
        <name>AMP</name>
        <dbReference type="ChEBI" id="CHEBI:456215"/>
    </ligand>
</feature>
<comment type="catalytic activity">
    <reaction evidence="15 17 19">
        <text>(6S)-NADHX + ADP = AMP + phosphate + NADH + H(+)</text>
        <dbReference type="Rhea" id="RHEA:32223"/>
        <dbReference type="ChEBI" id="CHEBI:15378"/>
        <dbReference type="ChEBI" id="CHEBI:43474"/>
        <dbReference type="ChEBI" id="CHEBI:57945"/>
        <dbReference type="ChEBI" id="CHEBI:64074"/>
        <dbReference type="ChEBI" id="CHEBI:456215"/>
        <dbReference type="ChEBI" id="CHEBI:456216"/>
        <dbReference type="EC" id="4.2.1.136"/>
    </reaction>
</comment>
<keyword evidence="10 17" id="KW-0520">NAD</keyword>
<dbReference type="EC" id="4.2.1.136" evidence="19"/>
<dbReference type="Gene3D" id="3.40.50.10260">
    <property type="entry name" value="YjeF N-terminal domain"/>
    <property type="match status" value="1"/>
</dbReference>
<dbReference type="PANTHER" id="PTHR12592">
    <property type="entry name" value="ATP-DEPENDENT (S)-NAD(P)H-HYDRATE DEHYDRATASE FAMILY MEMBER"/>
    <property type="match status" value="1"/>
</dbReference>
<keyword evidence="9 18" id="KW-0630">Potassium</keyword>
<comment type="catalytic activity">
    <reaction evidence="1 18 19">
        <text>(6R)-NADHX = (6S)-NADHX</text>
        <dbReference type="Rhea" id="RHEA:32215"/>
        <dbReference type="ChEBI" id="CHEBI:64074"/>
        <dbReference type="ChEBI" id="CHEBI:64075"/>
        <dbReference type="EC" id="5.1.99.6"/>
    </reaction>
</comment>
<evidence type="ECO:0000256" key="11">
    <source>
        <dbReference type="ARBA" id="ARBA00023235"/>
    </source>
</evidence>
<evidence type="ECO:0000256" key="6">
    <source>
        <dbReference type="ARBA" id="ARBA00022741"/>
    </source>
</evidence>
<proteinExistence type="inferred from homology"/>
<evidence type="ECO:0000313" key="23">
    <source>
        <dbReference type="Proteomes" id="UP001597307"/>
    </source>
</evidence>
<feature type="domain" description="YjeF C-terminal" evidence="20">
    <location>
        <begin position="226"/>
        <end position="505"/>
    </location>
</feature>
<evidence type="ECO:0000259" key="20">
    <source>
        <dbReference type="PROSITE" id="PS51383"/>
    </source>
</evidence>
<feature type="binding site" evidence="17">
    <location>
        <position position="360"/>
    </location>
    <ligand>
        <name>(6S)-NADPHX</name>
        <dbReference type="ChEBI" id="CHEBI:64076"/>
    </ligand>
</feature>
<keyword evidence="8 17" id="KW-0521">NADP</keyword>
<comment type="caution">
    <text evidence="18">Lacks conserved residue(s) required for the propagation of feature annotation.</text>
</comment>
<dbReference type="InterPro" id="IPR036652">
    <property type="entry name" value="YjeF_N_dom_sf"/>
</dbReference>
<evidence type="ECO:0000256" key="14">
    <source>
        <dbReference type="ARBA" id="ARBA00025153"/>
    </source>
</evidence>
<evidence type="ECO:0000256" key="16">
    <source>
        <dbReference type="ARBA" id="ARBA00049209"/>
    </source>
</evidence>
<evidence type="ECO:0000256" key="5">
    <source>
        <dbReference type="ARBA" id="ARBA00022723"/>
    </source>
</evidence>
<evidence type="ECO:0000256" key="13">
    <source>
        <dbReference type="ARBA" id="ARBA00023268"/>
    </source>
</evidence>
<dbReference type="Gene3D" id="3.40.1190.20">
    <property type="match status" value="1"/>
</dbReference>
<comment type="similarity">
    <text evidence="4 19">In the C-terminal section; belongs to the NnrD/CARKD family.</text>
</comment>
<dbReference type="EMBL" id="JBHUGA010000004">
    <property type="protein sequence ID" value="MFD1845257.1"/>
    <property type="molecule type" value="Genomic_DNA"/>
</dbReference>
<dbReference type="PANTHER" id="PTHR12592:SF0">
    <property type="entry name" value="ATP-DEPENDENT (S)-NAD(P)H-HYDRATE DEHYDRATASE"/>
    <property type="match status" value="1"/>
</dbReference>
<dbReference type="SUPFAM" id="SSF53613">
    <property type="entry name" value="Ribokinase-like"/>
    <property type="match status" value="1"/>
</dbReference>
<evidence type="ECO:0000256" key="17">
    <source>
        <dbReference type="HAMAP-Rule" id="MF_01965"/>
    </source>
</evidence>
<comment type="similarity">
    <text evidence="3 19">In the N-terminal section; belongs to the NnrE/AIBP family.</text>
</comment>
<evidence type="ECO:0000256" key="10">
    <source>
        <dbReference type="ARBA" id="ARBA00023027"/>
    </source>
</evidence>
<evidence type="ECO:0000256" key="7">
    <source>
        <dbReference type="ARBA" id="ARBA00022840"/>
    </source>
</evidence>
<dbReference type="SUPFAM" id="SSF64153">
    <property type="entry name" value="YjeF N-terminal domain-like"/>
    <property type="match status" value="1"/>
</dbReference>
<evidence type="ECO:0000256" key="8">
    <source>
        <dbReference type="ARBA" id="ARBA00022857"/>
    </source>
</evidence>
<comment type="similarity">
    <text evidence="17">Belongs to the NnrD/CARKD family.</text>
</comment>
<comment type="function">
    <text evidence="18">Catalyzes the epimerization of the S- and R-forms of NAD(P)HX, a damaged form of NAD(P)H that is a result of enzymatic or heat-dependent hydration. This is a prerequisite for the S-specific NAD(P)H-hydrate dehydratase to allow the repair of both epimers of NAD(P)HX.</text>
</comment>
<feature type="binding site" evidence="17">
    <location>
        <position position="431"/>
    </location>
    <ligand>
        <name>AMP</name>
        <dbReference type="ChEBI" id="CHEBI:456215"/>
    </ligand>
</feature>
<feature type="binding site" evidence="18">
    <location>
        <position position="162"/>
    </location>
    <ligand>
        <name>(6S)-NADPHX</name>
        <dbReference type="ChEBI" id="CHEBI:64076"/>
    </ligand>
</feature>
<feature type="binding site" evidence="18">
    <location>
        <position position="128"/>
    </location>
    <ligand>
        <name>K(+)</name>
        <dbReference type="ChEBI" id="CHEBI:29103"/>
    </ligand>
</feature>
<reference evidence="23" key="1">
    <citation type="journal article" date="2019" name="Int. J. Syst. Evol. Microbiol.">
        <title>The Global Catalogue of Microorganisms (GCM) 10K type strain sequencing project: providing services to taxonomists for standard genome sequencing and annotation.</title>
        <authorList>
            <consortium name="The Broad Institute Genomics Platform"/>
            <consortium name="The Broad Institute Genome Sequencing Center for Infectious Disease"/>
            <person name="Wu L."/>
            <person name="Ma J."/>
        </authorList>
    </citation>
    <scope>NUCLEOTIDE SEQUENCE [LARGE SCALE GENOMIC DNA]</scope>
    <source>
        <strain evidence="23">JCM 11496</strain>
    </source>
</reference>
<dbReference type="HAMAP" id="MF_01966">
    <property type="entry name" value="NADHX_epimerase"/>
    <property type="match status" value="1"/>
</dbReference>
<dbReference type="NCBIfam" id="TIGR00197">
    <property type="entry name" value="yjeF_nterm"/>
    <property type="match status" value="1"/>
</dbReference>
<comment type="catalytic activity">
    <reaction evidence="2 18 19">
        <text>(6R)-NADPHX = (6S)-NADPHX</text>
        <dbReference type="Rhea" id="RHEA:32227"/>
        <dbReference type="ChEBI" id="CHEBI:64076"/>
        <dbReference type="ChEBI" id="CHEBI:64077"/>
        <dbReference type="EC" id="5.1.99.6"/>
    </reaction>
</comment>
<name>A0ABW4Q1N7_9MICC</name>
<comment type="cofactor">
    <cofactor evidence="18 19">
        <name>K(+)</name>
        <dbReference type="ChEBI" id="CHEBI:29103"/>
    </cofactor>
    <text evidence="18 19">Binds 1 potassium ion per subunit.</text>
</comment>
<evidence type="ECO:0000256" key="2">
    <source>
        <dbReference type="ARBA" id="ARBA00000909"/>
    </source>
</evidence>
<comment type="catalytic activity">
    <reaction evidence="16 17 19">
        <text>(6S)-NADPHX + ADP = AMP + phosphate + NADPH + H(+)</text>
        <dbReference type="Rhea" id="RHEA:32235"/>
        <dbReference type="ChEBI" id="CHEBI:15378"/>
        <dbReference type="ChEBI" id="CHEBI:43474"/>
        <dbReference type="ChEBI" id="CHEBI:57783"/>
        <dbReference type="ChEBI" id="CHEBI:64076"/>
        <dbReference type="ChEBI" id="CHEBI:456215"/>
        <dbReference type="ChEBI" id="CHEBI:456216"/>
        <dbReference type="EC" id="4.2.1.136"/>
    </reaction>
</comment>
<feature type="binding site" evidence="17">
    <location>
        <position position="316"/>
    </location>
    <ligand>
        <name>(6S)-NADPHX</name>
        <dbReference type="ChEBI" id="CHEBI:64076"/>
    </ligand>
</feature>
<keyword evidence="13" id="KW-0511">Multifunctional enzyme</keyword>
<feature type="binding site" evidence="18">
    <location>
        <position position="165"/>
    </location>
    <ligand>
        <name>K(+)</name>
        <dbReference type="ChEBI" id="CHEBI:29103"/>
    </ligand>
</feature>
<keyword evidence="5 18" id="KW-0479">Metal-binding</keyword>
<dbReference type="PROSITE" id="PS01050">
    <property type="entry name" value="YJEF_C_2"/>
    <property type="match status" value="1"/>
</dbReference>
<feature type="binding site" evidence="18">
    <location>
        <position position="63"/>
    </location>
    <ligand>
        <name>K(+)</name>
        <dbReference type="ChEBI" id="CHEBI:29103"/>
    </ligand>
</feature>
<comment type="cofactor">
    <cofactor evidence="17">
        <name>Mg(2+)</name>
        <dbReference type="ChEBI" id="CHEBI:18420"/>
    </cofactor>
</comment>
<evidence type="ECO:0000256" key="1">
    <source>
        <dbReference type="ARBA" id="ARBA00000013"/>
    </source>
</evidence>
<dbReference type="PROSITE" id="PS51385">
    <property type="entry name" value="YJEF_N"/>
    <property type="match status" value="1"/>
</dbReference>
<evidence type="ECO:0000256" key="3">
    <source>
        <dbReference type="ARBA" id="ARBA00006001"/>
    </source>
</evidence>
<evidence type="ECO:0000256" key="18">
    <source>
        <dbReference type="HAMAP-Rule" id="MF_01966"/>
    </source>
</evidence>
<feature type="binding site" evidence="18">
    <location>
        <begin position="132"/>
        <end position="138"/>
    </location>
    <ligand>
        <name>(6S)-NADPHX</name>
        <dbReference type="ChEBI" id="CHEBI:64076"/>
    </ligand>
</feature>
<dbReference type="PIRSF" id="PIRSF017184">
    <property type="entry name" value="Nnr"/>
    <property type="match status" value="1"/>
</dbReference>
<organism evidence="22 23">
    <name type="scientific">Arthrobacter flavus</name>
    <dbReference type="NCBI Taxonomy" id="95172"/>
    <lineage>
        <taxon>Bacteria</taxon>
        <taxon>Bacillati</taxon>
        <taxon>Actinomycetota</taxon>
        <taxon>Actinomycetes</taxon>
        <taxon>Micrococcales</taxon>
        <taxon>Micrococcaceae</taxon>
        <taxon>Arthrobacter</taxon>
    </lineage>
</organism>
<keyword evidence="11 18" id="KW-0413">Isomerase</keyword>
<dbReference type="HAMAP" id="MF_01965">
    <property type="entry name" value="NADHX_dehydratase"/>
    <property type="match status" value="1"/>
</dbReference>
<dbReference type="InterPro" id="IPR004443">
    <property type="entry name" value="YjeF_N_dom"/>
</dbReference>
<protein>
    <recommendedName>
        <fullName evidence="19">Bifunctional NAD(P)H-hydrate repair enzyme</fullName>
    </recommendedName>
    <alternativeName>
        <fullName evidence="19">Nicotinamide nucleotide repair protein</fullName>
    </alternativeName>
    <domain>
        <recommendedName>
            <fullName evidence="19">ADP-dependent (S)-NAD(P)H-hydrate dehydratase</fullName>
            <ecNumber evidence="19">4.2.1.136</ecNumber>
        </recommendedName>
        <alternativeName>
            <fullName evidence="19">ADP-dependent NAD(P)HX dehydratase</fullName>
        </alternativeName>
    </domain>
    <domain>
        <recommendedName>
            <fullName evidence="19">NAD(P)H-hydrate epimerase</fullName>
            <ecNumber evidence="19">5.1.99.6</ecNumber>
        </recommendedName>
    </domain>
</protein>
<comment type="caution">
    <text evidence="22">The sequence shown here is derived from an EMBL/GenBank/DDBJ whole genome shotgun (WGS) entry which is preliminary data.</text>
</comment>
<evidence type="ECO:0000259" key="21">
    <source>
        <dbReference type="PROSITE" id="PS51385"/>
    </source>
</evidence>
<dbReference type="InterPro" id="IPR017953">
    <property type="entry name" value="Carbohydrate_kinase_pred_CS"/>
</dbReference>
<evidence type="ECO:0000313" key="22">
    <source>
        <dbReference type="EMBL" id="MFD1845257.1"/>
    </source>
</evidence>
<comment type="subunit">
    <text evidence="17">Homotetramer.</text>
</comment>
<keyword evidence="7 17" id="KW-0067">ATP-binding</keyword>
<evidence type="ECO:0000256" key="9">
    <source>
        <dbReference type="ARBA" id="ARBA00022958"/>
    </source>
</evidence>
<comment type="similarity">
    <text evidence="18">Belongs to the NnrE/AIBP family.</text>
</comment>
<feature type="binding site" evidence="17">
    <location>
        <position position="432"/>
    </location>
    <ligand>
        <name>(6S)-NADPHX</name>
        <dbReference type="ChEBI" id="CHEBI:64076"/>
    </ligand>
</feature>
<dbReference type="RefSeq" id="WP_343877297.1">
    <property type="nucleotide sequence ID" value="NZ_BAAAIJ010000004.1"/>
</dbReference>
<accession>A0ABW4Q1N7</accession>
<evidence type="ECO:0000256" key="15">
    <source>
        <dbReference type="ARBA" id="ARBA00048238"/>
    </source>
</evidence>
<evidence type="ECO:0000256" key="12">
    <source>
        <dbReference type="ARBA" id="ARBA00023239"/>
    </source>
</evidence>
<dbReference type="PROSITE" id="PS51383">
    <property type="entry name" value="YJEF_C_3"/>
    <property type="match status" value="1"/>
</dbReference>
<dbReference type="EC" id="5.1.99.6" evidence="19"/>
<dbReference type="InterPro" id="IPR030677">
    <property type="entry name" value="Nnr"/>
</dbReference>
<dbReference type="Pfam" id="PF01256">
    <property type="entry name" value="Carb_kinase"/>
    <property type="match status" value="1"/>
</dbReference>
<dbReference type="Proteomes" id="UP001597307">
    <property type="component" value="Unassembled WGS sequence"/>
</dbReference>
<comment type="function">
    <text evidence="14 19">Bifunctional enzyme that catalyzes the epimerization of the S- and R-forms of NAD(P)HX and the dehydration of the S-form of NAD(P)HX at the expense of ADP, which is converted to AMP. This allows the repair of both epimers of NAD(P)HX, a damaged form of NAD(P)H that is a result of enzymatic or heat-dependent hydration.</text>
</comment>
<evidence type="ECO:0000256" key="4">
    <source>
        <dbReference type="ARBA" id="ARBA00009524"/>
    </source>
</evidence>
<dbReference type="CDD" id="cd01171">
    <property type="entry name" value="YXKO-related"/>
    <property type="match status" value="1"/>
</dbReference>
<keyword evidence="23" id="KW-1185">Reference proteome</keyword>